<dbReference type="OrthoDB" id="2311180at2759"/>
<reference evidence="1" key="1">
    <citation type="submission" date="2022-11" db="EMBL/GenBank/DDBJ databases">
        <authorList>
            <person name="Scott C."/>
            <person name="Bruce N."/>
        </authorList>
    </citation>
    <scope>NUCLEOTIDE SEQUENCE</scope>
</reference>
<protein>
    <recommendedName>
        <fullName evidence="3">NYN domain-containing protein</fullName>
    </recommendedName>
</protein>
<dbReference type="Gene3D" id="3.40.50.1010">
    <property type="entry name" value="5'-nuclease"/>
    <property type="match status" value="1"/>
</dbReference>
<dbReference type="AlphaFoldDB" id="A0A9P1H7U6"/>
<keyword evidence="2" id="KW-1185">Reference proteome</keyword>
<organism evidence="1 2">
    <name type="scientific">Parascedosporium putredinis</name>
    <dbReference type="NCBI Taxonomy" id="1442378"/>
    <lineage>
        <taxon>Eukaryota</taxon>
        <taxon>Fungi</taxon>
        <taxon>Dikarya</taxon>
        <taxon>Ascomycota</taxon>
        <taxon>Pezizomycotina</taxon>
        <taxon>Sordariomycetes</taxon>
        <taxon>Hypocreomycetidae</taxon>
        <taxon>Microascales</taxon>
        <taxon>Microascaceae</taxon>
        <taxon>Parascedosporium</taxon>
    </lineage>
</organism>
<evidence type="ECO:0000313" key="2">
    <source>
        <dbReference type="Proteomes" id="UP000838763"/>
    </source>
</evidence>
<dbReference type="EMBL" id="CALLCH030000016">
    <property type="protein sequence ID" value="CAI4217623.1"/>
    <property type="molecule type" value="Genomic_DNA"/>
</dbReference>
<proteinExistence type="predicted"/>
<dbReference type="Proteomes" id="UP000838763">
    <property type="component" value="Unassembled WGS sequence"/>
</dbReference>
<evidence type="ECO:0000313" key="1">
    <source>
        <dbReference type="EMBL" id="CAI4217623.1"/>
    </source>
</evidence>
<accession>A0A9P1H7U6</accession>
<evidence type="ECO:0008006" key="3">
    <source>
        <dbReference type="Google" id="ProtNLM"/>
    </source>
</evidence>
<comment type="caution">
    <text evidence="1">The sequence shown here is derived from an EMBL/GenBank/DDBJ whole genome shotgun (WGS) entry which is preliminary data.</text>
</comment>
<name>A0A9P1H7U6_9PEZI</name>
<gene>
    <name evidence="1" type="ORF">PPNO1_LOCUS7228</name>
</gene>
<sequence>MKPRSQAEQCLFFVDDSNIWISAQREAARGAFTGMPALLDTDVDRRLRIDLGEMLRVIRKGRSLGQLFLYGSSPPSNDSVWGAARALNFDVKIYDRSGHTPRGKEKEVDNSMAADMSEAAAELRTGALYDPKMKSSCSGPPSSP</sequence>